<protein>
    <recommendedName>
        <fullName evidence="3">DUF4825 domain-containing protein</fullName>
    </recommendedName>
</protein>
<organism evidence="1 2">
    <name type="scientific">Paenibacillus gallinarum</name>
    <dbReference type="NCBI Taxonomy" id="2762232"/>
    <lineage>
        <taxon>Bacteria</taxon>
        <taxon>Bacillati</taxon>
        <taxon>Bacillota</taxon>
        <taxon>Bacilli</taxon>
        <taxon>Bacillales</taxon>
        <taxon>Paenibacillaceae</taxon>
        <taxon>Paenibacillus</taxon>
    </lineage>
</organism>
<evidence type="ECO:0000313" key="2">
    <source>
        <dbReference type="Proteomes" id="UP000608071"/>
    </source>
</evidence>
<evidence type="ECO:0000313" key="1">
    <source>
        <dbReference type="EMBL" id="MBD7970289.1"/>
    </source>
</evidence>
<reference evidence="1 2" key="1">
    <citation type="submission" date="2020-08" db="EMBL/GenBank/DDBJ databases">
        <title>A Genomic Blueprint of the Chicken Gut Microbiome.</title>
        <authorList>
            <person name="Gilroy R."/>
            <person name="Ravi A."/>
            <person name="Getino M."/>
            <person name="Pursley I."/>
            <person name="Horton D.L."/>
            <person name="Alikhan N.-F."/>
            <person name="Baker D."/>
            <person name="Gharbi K."/>
            <person name="Hall N."/>
            <person name="Watson M."/>
            <person name="Adriaenssens E.M."/>
            <person name="Foster-Nyarko E."/>
            <person name="Jarju S."/>
            <person name="Secka A."/>
            <person name="Antonio M."/>
            <person name="Oren A."/>
            <person name="Chaudhuri R."/>
            <person name="La Ragione R.M."/>
            <person name="Hildebrand F."/>
            <person name="Pallen M.J."/>
        </authorList>
    </citation>
    <scope>NUCLEOTIDE SEQUENCE [LARGE SCALE GENOMIC DNA]</scope>
    <source>
        <strain evidence="1 2">Sa2BVA9</strain>
    </source>
</reference>
<gene>
    <name evidence="1" type="ORF">H9647_19675</name>
</gene>
<comment type="caution">
    <text evidence="1">The sequence shown here is derived from an EMBL/GenBank/DDBJ whole genome shotgun (WGS) entry which is preliminary data.</text>
</comment>
<dbReference type="EMBL" id="JACSQL010000011">
    <property type="protein sequence ID" value="MBD7970289.1"/>
    <property type="molecule type" value="Genomic_DNA"/>
</dbReference>
<keyword evidence="2" id="KW-1185">Reference proteome</keyword>
<proteinExistence type="predicted"/>
<name>A0ABR8T4S6_9BACL</name>
<sequence>MKYVTGIFAALLAVLLLYMYPLYEQARSQDKIANTIVQSASTQFIDSARTKGYITPQMWNDFNSQLSATGNQYDVKLEHLHKLTSPNYSDPADPATFKGDFTTYYTAYYNDQIMPVMFPNNVLPTDDSSRRYTMQVGDYIGINLTNINRTAATQLWDFLMNDNTQQTASVLMNYKGMVLNENY</sequence>
<accession>A0ABR8T4S6</accession>
<dbReference type="Proteomes" id="UP000608071">
    <property type="component" value="Unassembled WGS sequence"/>
</dbReference>
<evidence type="ECO:0008006" key="3">
    <source>
        <dbReference type="Google" id="ProtNLM"/>
    </source>
</evidence>